<accession>W6QD93</accession>
<reference evidence="2" key="1">
    <citation type="journal article" date="2014" name="Nat. Commun.">
        <title>Multiple recent horizontal transfers of a large genomic region in cheese making fungi.</title>
        <authorList>
            <person name="Cheeseman K."/>
            <person name="Ropars J."/>
            <person name="Renault P."/>
            <person name="Dupont J."/>
            <person name="Gouzy J."/>
            <person name="Branca A."/>
            <person name="Abraham A.L."/>
            <person name="Ceppi M."/>
            <person name="Conseiller E."/>
            <person name="Debuchy R."/>
            <person name="Malagnac F."/>
            <person name="Goarin A."/>
            <person name="Silar P."/>
            <person name="Lacoste S."/>
            <person name="Sallet E."/>
            <person name="Bensimon A."/>
            <person name="Giraud T."/>
            <person name="Brygoo Y."/>
        </authorList>
    </citation>
    <scope>NUCLEOTIDE SEQUENCE [LARGE SCALE GENOMIC DNA]</scope>
    <source>
        <strain evidence="2">FM164</strain>
    </source>
</reference>
<gene>
    <name evidence="2" type="ORF">PROQFM164_S02g002310</name>
</gene>
<dbReference type="AlphaFoldDB" id="W6QD93"/>
<name>W6QD93_PENRF</name>
<evidence type="ECO:0000313" key="3">
    <source>
        <dbReference type="Proteomes" id="UP000030686"/>
    </source>
</evidence>
<organism evidence="2 3">
    <name type="scientific">Penicillium roqueforti (strain FM164)</name>
    <dbReference type="NCBI Taxonomy" id="1365484"/>
    <lineage>
        <taxon>Eukaryota</taxon>
        <taxon>Fungi</taxon>
        <taxon>Dikarya</taxon>
        <taxon>Ascomycota</taxon>
        <taxon>Pezizomycotina</taxon>
        <taxon>Eurotiomycetes</taxon>
        <taxon>Eurotiomycetidae</taxon>
        <taxon>Eurotiales</taxon>
        <taxon>Aspergillaceae</taxon>
        <taxon>Penicillium</taxon>
    </lineage>
</organism>
<dbReference type="Proteomes" id="UP000030686">
    <property type="component" value="Unassembled WGS sequence"/>
</dbReference>
<feature type="region of interest" description="Disordered" evidence="1">
    <location>
        <begin position="45"/>
        <end position="82"/>
    </location>
</feature>
<dbReference type="EMBL" id="HG792016">
    <property type="protein sequence ID" value="CDM32159.1"/>
    <property type="molecule type" value="Genomic_DNA"/>
</dbReference>
<sequence length="82" mass="8903">MQGNNSPNLASKHTAPSSRTSRTDIITPTVTLRRKKKVEDRRITLWQGRANPTGGLNPRPPPTPGVVKSADSLNPPATLDQH</sequence>
<evidence type="ECO:0000313" key="2">
    <source>
        <dbReference type="EMBL" id="CDM32159.1"/>
    </source>
</evidence>
<evidence type="ECO:0000256" key="1">
    <source>
        <dbReference type="SAM" id="MobiDB-lite"/>
    </source>
</evidence>
<feature type="region of interest" description="Disordered" evidence="1">
    <location>
        <begin position="1"/>
        <end position="30"/>
    </location>
</feature>
<proteinExistence type="predicted"/>
<protein>
    <submittedName>
        <fullName evidence="2">Genomic scaffold, ProqFM164S02</fullName>
    </submittedName>
</protein>
<keyword evidence="3" id="KW-1185">Reference proteome</keyword>